<keyword evidence="5" id="KW-0812">Transmembrane</keyword>
<gene>
    <name evidence="12" type="ORF">LLUT_LOCUS18100</name>
</gene>
<evidence type="ECO:0000256" key="8">
    <source>
        <dbReference type="ARBA" id="ARBA00022989"/>
    </source>
</evidence>
<evidence type="ECO:0000313" key="12">
    <source>
        <dbReference type="EMBL" id="CAL0317040.1"/>
    </source>
</evidence>
<evidence type="ECO:0000256" key="10">
    <source>
        <dbReference type="ARBA" id="ARBA00023170"/>
    </source>
</evidence>
<keyword evidence="13" id="KW-1185">Reference proteome</keyword>
<dbReference type="PRINTS" id="PR00019">
    <property type="entry name" value="LEURICHRPT"/>
</dbReference>
<sequence>MRDTNLIEELSTFFQHLYFGCIRYSIQELHLESNEISGTLLDLSAFPSLKTLLLSGNPLSGKIPHSIKLPYHFESLDVGSNSLEGGILISFGNACTLRSLILSYNPLSEELPLIIHHLFGCARHSLQEFYLDFNQINDTILDISTFSSLKELYLSENRLNGKIPEYISFLPQIQTLRMGVNILKGVIIEYHFANMSKLTVLDLSNNSLDLIFSQKWVPSFQLVTINLISYKLGPSFPKWLQTQFNSITLDISNAEISYNVLEWFWHITTKLGFMNISYNNLMGTIPNFPLWLNWYSPIIVAANQFEGSIPPFLRNLSSNNLNGQIPKSFKNFSAMAEDGFLFHDALTYILNDTSELHFHLAAYSYEYDLSTLLMWKDVENIFKNDNLLLKGIDLSSNQLTNEIPSEIEDLVGLVSLNLSRNNLSGKIPLNIGRLTSLDFLDLSGNHLSGSIPSSLTQIYRLGMLDLSHNHLSGKIPTATQLQSFNASSYEDNLNLCGMPLQKLCTEEEPMNEPFVKFDEDKDSLNHLYENLPLSLCYLSNINFLDLSSNNLNGQIPKSFKNFSAMAEDGFLFHDALTYILNDTSELHFHLAAYSYEYDLSTLLMWKDVENIFKNDNLLLKGIDLSSNQLTNEIPSEIEDLVGLVSLNLSRNNLSGKIPLNIGRLTSLDFLDLSGNHLSGSIPSSLTQIYRLGMLDLSHNHLSGKIPTATQLQSFNASSYEDNLNLCGMPLQKLCTEEEPMNEPFVKFDEDKDSFLLIASYYFGQI</sequence>
<dbReference type="Gene3D" id="3.80.10.10">
    <property type="entry name" value="Ribonuclease Inhibitor"/>
    <property type="match status" value="3"/>
</dbReference>
<dbReference type="Proteomes" id="UP001497480">
    <property type="component" value="Unassembled WGS sequence"/>
</dbReference>
<dbReference type="InterPro" id="IPR001611">
    <property type="entry name" value="Leu-rich_rpt"/>
</dbReference>
<dbReference type="Pfam" id="PF00560">
    <property type="entry name" value="LRR_1"/>
    <property type="match status" value="13"/>
</dbReference>
<comment type="similarity">
    <text evidence="2">Belongs to the RLP family.</text>
</comment>
<keyword evidence="8" id="KW-1133">Transmembrane helix</keyword>
<dbReference type="PROSITE" id="PS51450">
    <property type="entry name" value="LRR"/>
    <property type="match status" value="1"/>
</dbReference>
<dbReference type="InterPro" id="IPR003591">
    <property type="entry name" value="Leu-rich_rpt_typical-subtyp"/>
</dbReference>
<keyword evidence="6" id="KW-0732">Signal</keyword>
<dbReference type="FunFam" id="3.80.10.10:FF:000111">
    <property type="entry name" value="LRR receptor-like serine/threonine-protein kinase ERECTA"/>
    <property type="match status" value="2"/>
</dbReference>
<keyword evidence="11" id="KW-0325">Glycoprotein</keyword>
<dbReference type="SUPFAM" id="SSF52047">
    <property type="entry name" value="RNI-like"/>
    <property type="match status" value="1"/>
</dbReference>
<evidence type="ECO:0000256" key="7">
    <source>
        <dbReference type="ARBA" id="ARBA00022737"/>
    </source>
</evidence>
<proteinExistence type="inferred from homology"/>
<evidence type="ECO:0000256" key="5">
    <source>
        <dbReference type="ARBA" id="ARBA00022692"/>
    </source>
</evidence>
<keyword evidence="10" id="KW-0675">Receptor</keyword>
<evidence type="ECO:0000256" key="1">
    <source>
        <dbReference type="ARBA" id="ARBA00004251"/>
    </source>
</evidence>
<dbReference type="SMART" id="SM00369">
    <property type="entry name" value="LRR_TYP"/>
    <property type="match status" value="5"/>
</dbReference>
<evidence type="ECO:0000313" key="13">
    <source>
        <dbReference type="Proteomes" id="UP001497480"/>
    </source>
</evidence>
<keyword evidence="3" id="KW-1003">Cell membrane</keyword>
<evidence type="ECO:0000256" key="6">
    <source>
        <dbReference type="ARBA" id="ARBA00022729"/>
    </source>
</evidence>
<organism evidence="12 13">
    <name type="scientific">Lupinus luteus</name>
    <name type="common">European yellow lupine</name>
    <dbReference type="NCBI Taxonomy" id="3873"/>
    <lineage>
        <taxon>Eukaryota</taxon>
        <taxon>Viridiplantae</taxon>
        <taxon>Streptophyta</taxon>
        <taxon>Embryophyta</taxon>
        <taxon>Tracheophyta</taxon>
        <taxon>Spermatophyta</taxon>
        <taxon>Magnoliopsida</taxon>
        <taxon>eudicotyledons</taxon>
        <taxon>Gunneridae</taxon>
        <taxon>Pentapetalae</taxon>
        <taxon>rosids</taxon>
        <taxon>fabids</taxon>
        <taxon>Fabales</taxon>
        <taxon>Fabaceae</taxon>
        <taxon>Papilionoideae</taxon>
        <taxon>50 kb inversion clade</taxon>
        <taxon>genistoids sensu lato</taxon>
        <taxon>core genistoids</taxon>
        <taxon>Genisteae</taxon>
        <taxon>Lupinus</taxon>
    </lineage>
</organism>
<keyword evidence="4" id="KW-0433">Leucine-rich repeat</keyword>
<dbReference type="SUPFAM" id="SSF52058">
    <property type="entry name" value="L domain-like"/>
    <property type="match status" value="1"/>
</dbReference>
<evidence type="ECO:0008006" key="14">
    <source>
        <dbReference type="Google" id="ProtNLM"/>
    </source>
</evidence>
<comment type="caution">
    <text evidence="12">The sequence shown here is derived from an EMBL/GenBank/DDBJ whole genome shotgun (WGS) entry which is preliminary data.</text>
</comment>
<dbReference type="PANTHER" id="PTHR48063:SF98">
    <property type="entry name" value="LRR RECEPTOR-LIKE SERINE_THREONINE-PROTEIN KINASE FLS2"/>
    <property type="match status" value="1"/>
</dbReference>
<dbReference type="InterPro" id="IPR046956">
    <property type="entry name" value="RLP23-like"/>
</dbReference>
<comment type="subcellular location">
    <subcellularLocation>
        <location evidence="1">Cell membrane</location>
        <topology evidence="1">Single-pass type I membrane protein</topology>
    </subcellularLocation>
</comment>
<dbReference type="AlphaFoldDB" id="A0AAV1X5U4"/>
<evidence type="ECO:0000256" key="11">
    <source>
        <dbReference type="ARBA" id="ARBA00023180"/>
    </source>
</evidence>
<dbReference type="EMBL" id="CAXHTB010000012">
    <property type="protein sequence ID" value="CAL0317040.1"/>
    <property type="molecule type" value="Genomic_DNA"/>
</dbReference>
<dbReference type="GO" id="GO:0005886">
    <property type="term" value="C:plasma membrane"/>
    <property type="evidence" value="ECO:0007669"/>
    <property type="project" value="UniProtKB-SubCell"/>
</dbReference>
<evidence type="ECO:0000256" key="3">
    <source>
        <dbReference type="ARBA" id="ARBA00022475"/>
    </source>
</evidence>
<evidence type="ECO:0000256" key="4">
    <source>
        <dbReference type="ARBA" id="ARBA00022614"/>
    </source>
</evidence>
<protein>
    <recommendedName>
        <fullName evidence="14">Chaoptin</fullName>
    </recommendedName>
</protein>
<evidence type="ECO:0000256" key="9">
    <source>
        <dbReference type="ARBA" id="ARBA00023136"/>
    </source>
</evidence>
<evidence type="ECO:0000256" key="2">
    <source>
        <dbReference type="ARBA" id="ARBA00009592"/>
    </source>
</evidence>
<dbReference type="PANTHER" id="PTHR48063">
    <property type="entry name" value="LRR RECEPTOR-LIKE KINASE"/>
    <property type="match status" value="1"/>
</dbReference>
<name>A0AAV1X5U4_LUPLU</name>
<dbReference type="InterPro" id="IPR032675">
    <property type="entry name" value="LRR_dom_sf"/>
</dbReference>
<accession>A0AAV1X5U4</accession>
<keyword evidence="7" id="KW-0677">Repeat</keyword>
<reference evidence="12 13" key="1">
    <citation type="submission" date="2024-03" db="EMBL/GenBank/DDBJ databases">
        <authorList>
            <person name="Martinez-Hernandez J."/>
        </authorList>
    </citation>
    <scope>NUCLEOTIDE SEQUENCE [LARGE SCALE GENOMIC DNA]</scope>
</reference>
<keyword evidence="9" id="KW-0472">Membrane</keyword>